<organism evidence="1 2">
    <name type="scientific">Rhizopus delemar</name>
    <dbReference type="NCBI Taxonomy" id="936053"/>
    <lineage>
        <taxon>Eukaryota</taxon>
        <taxon>Fungi</taxon>
        <taxon>Fungi incertae sedis</taxon>
        <taxon>Mucoromycota</taxon>
        <taxon>Mucoromycotina</taxon>
        <taxon>Mucoromycetes</taxon>
        <taxon>Mucorales</taxon>
        <taxon>Mucorineae</taxon>
        <taxon>Rhizopodaceae</taxon>
        <taxon>Rhizopus</taxon>
    </lineage>
</organism>
<evidence type="ECO:0000313" key="2">
    <source>
        <dbReference type="Proteomes" id="UP000740926"/>
    </source>
</evidence>
<reference evidence="1 2" key="1">
    <citation type="journal article" date="2020" name="Microb. Genom.">
        <title>Genetic diversity of clinical and environmental Mucorales isolates obtained from an investigation of mucormycosis cases among solid organ transplant recipients.</title>
        <authorList>
            <person name="Nguyen M.H."/>
            <person name="Kaul D."/>
            <person name="Muto C."/>
            <person name="Cheng S.J."/>
            <person name="Richter R.A."/>
            <person name="Bruno V.M."/>
            <person name="Liu G."/>
            <person name="Beyhan S."/>
            <person name="Sundermann A.J."/>
            <person name="Mounaud S."/>
            <person name="Pasculle A.W."/>
            <person name="Nierman W.C."/>
            <person name="Driscoll E."/>
            <person name="Cumbie R."/>
            <person name="Clancy C.J."/>
            <person name="Dupont C.L."/>
        </authorList>
    </citation>
    <scope>NUCLEOTIDE SEQUENCE [LARGE SCALE GENOMIC DNA]</scope>
    <source>
        <strain evidence="1 2">GL24</strain>
    </source>
</reference>
<proteinExistence type="predicted"/>
<dbReference type="AlphaFoldDB" id="A0A9P6XND5"/>
<dbReference type="Proteomes" id="UP000740926">
    <property type="component" value="Unassembled WGS sequence"/>
</dbReference>
<accession>A0A9P6XND5</accession>
<comment type="caution">
    <text evidence="1">The sequence shown here is derived from an EMBL/GenBank/DDBJ whole genome shotgun (WGS) entry which is preliminary data.</text>
</comment>
<keyword evidence="2" id="KW-1185">Reference proteome</keyword>
<name>A0A9P6XND5_9FUNG</name>
<sequence length="101" mass="10455">MPAHHVPVGCERAELLAPRVDHGWAAGIDDEPHADLSPVCGRARRPGCARCAPAAYPQAARRKILSTFDGAVPARVECGPSRGELIPGPVGGGLEVARATS</sequence>
<dbReference type="EMBL" id="JAANIU010016538">
    <property type="protein sequence ID" value="KAG1528450.1"/>
    <property type="molecule type" value="Genomic_DNA"/>
</dbReference>
<protein>
    <submittedName>
        <fullName evidence="1">Uncharacterized protein</fullName>
    </submittedName>
</protein>
<evidence type="ECO:0000313" key="1">
    <source>
        <dbReference type="EMBL" id="KAG1528450.1"/>
    </source>
</evidence>
<gene>
    <name evidence="1" type="ORF">G6F50_018242</name>
</gene>